<dbReference type="Gene3D" id="1.25.40.10">
    <property type="entry name" value="Tetratricopeptide repeat domain"/>
    <property type="match status" value="2"/>
</dbReference>
<keyword evidence="6" id="KW-1185">Reference proteome</keyword>
<dbReference type="SMART" id="SM00028">
    <property type="entry name" value="TPR"/>
    <property type="match status" value="7"/>
</dbReference>
<evidence type="ECO:0000313" key="6">
    <source>
        <dbReference type="Proteomes" id="UP000030146"/>
    </source>
</evidence>
<proteinExistence type="predicted"/>
<organism evidence="5 6">
    <name type="scientific">Porphyromonas gulae</name>
    <dbReference type="NCBI Taxonomy" id="111105"/>
    <lineage>
        <taxon>Bacteria</taxon>
        <taxon>Pseudomonadati</taxon>
        <taxon>Bacteroidota</taxon>
        <taxon>Bacteroidia</taxon>
        <taxon>Bacteroidales</taxon>
        <taxon>Porphyromonadaceae</taxon>
        <taxon>Porphyromonas</taxon>
    </lineage>
</organism>
<dbReference type="SUPFAM" id="SSF48452">
    <property type="entry name" value="TPR-like"/>
    <property type="match status" value="1"/>
</dbReference>
<dbReference type="Proteomes" id="UP000030146">
    <property type="component" value="Unassembled WGS sequence"/>
</dbReference>
<dbReference type="EMBL" id="JRAK01000081">
    <property type="protein sequence ID" value="KGN87800.1"/>
    <property type="molecule type" value="Genomic_DNA"/>
</dbReference>
<dbReference type="Pfam" id="PF13181">
    <property type="entry name" value="TPR_8"/>
    <property type="match status" value="1"/>
</dbReference>
<keyword evidence="2 3" id="KW-0802">TPR repeat</keyword>
<dbReference type="PANTHER" id="PTHR45586">
    <property type="entry name" value="TPR REPEAT-CONTAINING PROTEIN PA4667"/>
    <property type="match status" value="1"/>
</dbReference>
<evidence type="ECO:0000256" key="4">
    <source>
        <dbReference type="SAM" id="SignalP"/>
    </source>
</evidence>
<dbReference type="Pfam" id="PF14559">
    <property type="entry name" value="TPR_19"/>
    <property type="match status" value="1"/>
</dbReference>
<accession>A0A0A2FCQ1</accession>
<reference evidence="5 6" key="1">
    <citation type="submission" date="2014-08" db="EMBL/GenBank/DDBJ databases">
        <title>Porphyromonas gulae strain:COT-052_OH3439 Genome sequencing.</title>
        <authorList>
            <person name="Wallis C."/>
            <person name="Deusch O."/>
            <person name="O'Flynn C."/>
            <person name="Davis I."/>
            <person name="Jospin G."/>
            <person name="Darling A.E."/>
            <person name="Coil D.A."/>
            <person name="Alexiev A."/>
            <person name="Horsfall A."/>
            <person name="Kirkwood N."/>
            <person name="Harris S."/>
            <person name="Eisen J.A."/>
        </authorList>
    </citation>
    <scope>NUCLEOTIDE SEQUENCE [LARGE SCALE GENOMIC DNA]</scope>
    <source>
        <strain evidence="6">COT-052 OH3439</strain>
    </source>
</reference>
<dbReference type="AlphaFoldDB" id="A0A0A2FCQ1"/>
<keyword evidence="4" id="KW-0732">Signal</keyword>
<sequence>MKRPLLYLIVIALTILSSTAQTTDDLGRMQTLIDRMAYTEALAWADSCGLEDEQVLHLRAKALSELGRHPEAFAVYQRIIRIDPLDALAYRLGAALQIDMQDYATAIEMLHQGYERTSDIPMGYDLAKLLVYIGQDSTALVITDSILRQDSLPPVIRLRAKALNKRQQPSQAIALLEEQMLRDSTDFLTLIDLATLYGQVGETRRQERVTARYLQTDSLNTAVLLAHAESMMMLQEADSALHDYERIIGRGHFPTSFKDLFYCGLAYYKADRWTVAEECFRRADESAYEQNYLTKYYLGMCAYRQKLWEEAQRRLQKALDLVEPKTDRLTDVHTMLGQCANEQGRTETAISHLRYAIEYDSGNSEACLLLAQCFEKTGNRTGAIHMYRRVLDKERASTAKNDIKGFRRLAEARSRLSLLKADNSEDEETL</sequence>
<dbReference type="Pfam" id="PF13432">
    <property type="entry name" value="TPR_16"/>
    <property type="match status" value="1"/>
</dbReference>
<name>A0A0A2FCQ1_9PORP</name>
<keyword evidence="1" id="KW-0677">Repeat</keyword>
<dbReference type="InterPro" id="IPR011990">
    <property type="entry name" value="TPR-like_helical_dom_sf"/>
</dbReference>
<dbReference type="RefSeq" id="WP_039424837.1">
    <property type="nucleotide sequence ID" value="NZ_JRAK01000081.1"/>
</dbReference>
<gene>
    <name evidence="5" type="ORF">HR15_05735</name>
</gene>
<dbReference type="PANTHER" id="PTHR45586:SF1">
    <property type="entry name" value="LIPOPOLYSACCHARIDE ASSEMBLY PROTEIN B"/>
    <property type="match status" value="1"/>
</dbReference>
<evidence type="ECO:0000256" key="2">
    <source>
        <dbReference type="ARBA" id="ARBA00022803"/>
    </source>
</evidence>
<comment type="caution">
    <text evidence="5">The sequence shown here is derived from an EMBL/GenBank/DDBJ whole genome shotgun (WGS) entry which is preliminary data.</text>
</comment>
<feature type="signal peptide" evidence="4">
    <location>
        <begin position="1"/>
        <end position="20"/>
    </location>
</feature>
<evidence type="ECO:0000256" key="3">
    <source>
        <dbReference type="PROSITE-ProRule" id="PRU00339"/>
    </source>
</evidence>
<dbReference type="InterPro" id="IPR051012">
    <property type="entry name" value="CellSynth/LPSAsmb/PSIAsmb"/>
</dbReference>
<dbReference type="PROSITE" id="PS50005">
    <property type="entry name" value="TPR"/>
    <property type="match status" value="1"/>
</dbReference>
<protein>
    <submittedName>
        <fullName evidence="5">Tetratricopeptide repeat protein</fullName>
    </submittedName>
</protein>
<dbReference type="InterPro" id="IPR019734">
    <property type="entry name" value="TPR_rpt"/>
</dbReference>
<feature type="chain" id="PRO_5001987430" evidence="4">
    <location>
        <begin position="21"/>
        <end position="430"/>
    </location>
</feature>
<evidence type="ECO:0000313" key="5">
    <source>
        <dbReference type="EMBL" id="KGN87800.1"/>
    </source>
</evidence>
<feature type="repeat" description="TPR" evidence="3">
    <location>
        <begin position="53"/>
        <end position="86"/>
    </location>
</feature>
<evidence type="ECO:0000256" key="1">
    <source>
        <dbReference type="ARBA" id="ARBA00022737"/>
    </source>
</evidence>